<feature type="transmembrane region" description="Helical" evidence="22">
    <location>
        <begin position="192"/>
        <end position="215"/>
    </location>
</feature>
<protein>
    <recommendedName>
        <fullName evidence="17">Probable peptidoglycan glycosyltransferase FtsW</fullName>
        <ecNumber evidence="19">2.4.99.28</ecNumber>
    </recommendedName>
    <alternativeName>
        <fullName evidence="18">Cell division protein FtsW</fullName>
    </alternativeName>
    <alternativeName>
        <fullName evidence="15">Cell wall polymerase</fullName>
    </alternativeName>
    <alternativeName>
        <fullName evidence="14">Peptidoglycan polymerase</fullName>
    </alternativeName>
</protein>
<evidence type="ECO:0000256" key="14">
    <source>
        <dbReference type="ARBA" id="ARBA00032370"/>
    </source>
</evidence>
<name>A0ABW3D5K1_9BACL</name>
<reference evidence="24" key="1">
    <citation type="journal article" date="2019" name="Int. J. Syst. Evol. Microbiol.">
        <title>The Global Catalogue of Microorganisms (GCM) 10K type strain sequencing project: providing services to taxonomists for standard genome sequencing and annotation.</title>
        <authorList>
            <consortium name="The Broad Institute Genomics Platform"/>
            <consortium name="The Broad Institute Genome Sequencing Center for Infectious Disease"/>
            <person name="Wu L."/>
            <person name="Ma J."/>
        </authorList>
    </citation>
    <scope>NUCLEOTIDE SEQUENCE [LARGE SCALE GENOMIC DNA]</scope>
    <source>
        <strain evidence="24">CCUG 57263</strain>
    </source>
</reference>
<comment type="caution">
    <text evidence="23">The sequence shown here is derived from an EMBL/GenBank/DDBJ whole genome shotgun (WGS) entry which is preliminary data.</text>
</comment>
<keyword evidence="9" id="KW-0573">Peptidoglycan synthesis</keyword>
<evidence type="ECO:0000256" key="1">
    <source>
        <dbReference type="ARBA" id="ARBA00004651"/>
    </source>
</evidence>
<keyword evidence="5" id="KW-0328">Glycosyltransferase</keyword>
<proteinExistence type="inferred from homology"/>
<keyword evidence="6" id="KW-0808">Transferase</keyword>
<evidence type="ECO:0000256" key="21">
    <source>
        <dbReference type="ARBA" id="ARBA00049966"/>
    </source>
</evidence>
<feature type="transmembrane region" description="Helical" evidence="22">
    <location>
        <begin position="167"/>
        <end position="185"/>
    </location>
</feature>
<feature type="transmembrane region" description="Helical" evidence="22">
    <location>
        <begin position="312"/>
        <end position="337"/>
    </location>
</feature>
<comment type="pathway">
    <text evidence="2">Cell wall biogenesis; peptidoglycan biosynthesis.</text>
</comment>
<dbReference type="EMBL" id="JBHTIU010000001">
    <property type="protein sequence ID" value="MFD0867633.1"/>
    <property type="molecule type" value="Genomic_DNA"/>
</dbReference>
<evidence type="ECO:0000256" key="9">
    <source>
        <dbReference type="ARBA" id="ARBA00022984"/>
    </source>
</evidence>
<keyword evidence="11 22" id="KW-0472">Membrane</keyword>
<evidence type="ECO:0000256" key="4">
    <source>
        <dbReference type="ARBA" id="ARBA00022618"/>
    </source>
</evidence>
<keyword evidence="3" id="KW-1003">Cell membrane</keyword>
<evidence type="ECO:0000256" key="6">
    <source>
        <dbReference type="ARBA" id="ARBA00022679"/>
    </source>
</evidence>
<evidence type="ECO:0000256" key="13">
    <source>
        <dbReference type="ARBA" id="ARBA00023316"/>
    </source>
</evidence>
<dbReference type="InterPro" id="IPR013437">
    <property type="entry name" value="FtsW"/>
</dbReference>
<comment type="function">
    <text evidence="21">Peptidoglycan polymerase that is essential for cell division.</text>
</comment>
<evidence type="ECO:0000256" key="18">
    <source>
        <dbReference type="ARBA" id="ARBA00041418"/>
    </source>
</evidence>
<evidence type="ECO:0000256" key="10">
    <source>
        <dbReference type="ARBA" id="ARBA00022989"/>
    </source>
</evidence>
<dbReference type="InterPro" id="IPR001182">
    <property type="entry name" value="FtsW/RodA"/>
</dbReference>
<evidence type="ECO:0000256" key="22">
    <source>
        <dbReference type="SAM" id="Phobius"/>
    </source>
</evidence>
<sequence>MNPPRRGTPDFLLLFLTFALAGFGLLMVYSSSSAIALSDEIYGGDSFYFAKRQAIAMILGLFAMIFVMNVHYKLLRKWTPVIFLITLVLLALVPFIGSGPLGVRSWFRLGPFNLQPTEFAKLSIVLYLASLITKKGDKFQDFKKGLLPALIIIGLVGFMIMQQPDMGSCAILVLGAMTVVIAGGANLKHLGIISGIGVGIAGLALGIMALAGHGFDSYRFNRFRVFMDPWSDPLDTGFQIIQSLYAFGHGGFTGAGFGQSIQKLHYLPEAHNDFIFAIIGEELGFLGTSLFLLVYVLFIWRGIIISLRCPDTFGMLVGIGIMSTIGIQALVNIGGVTNSIPMTGITLPFISYGGSSILATLIGMGIVLGISRNTNNQTANK</sequence>
<accession>A0ABW3D5K1</accession>
<keyword evidence="10 22" id="KW-1133">Transmembrane helix</keyword>
<comment type="similarity">
    <text evidence="16">Belongs to the SEDS family. FtsW subfamily.</text>
</comment>
<feature type="transmembrane region" description="Helical" evidence="22">
    <location>
        <begin position="349"/>
        <end position="371"/>
    </location>
</feature>
<evidence type="ECO:0000256" key="17">
    <source>
        <dbReference type="ARBA" id="ARBA00041185"/>
    </source>
</evidence>
<evidence type="ECO:0000313" key="24">
    <source>
        <dbReference type="Proteomes" id="UP001597120"/>
    </source>
</evidence>
<feature type="transmembrane region" description="Helical" evidence="22">
    <location>
        <begin position="54"/>
        <end position="72"/>
    </location>
</feature>
<evidence type="ECO:0000256" key="16">
    <source>
        <dbReference type="ARBA" id="ARBA00038053"/>
    </source>
</evidence>
<keyword evidence="7 22" id="KW-0812">Transmembrane</keyword>
<evidence type="ECO:0000256" key="15">
    <source>
        <dbReference type="ARBA" id="ARBA00033270"/>
    </source>
</evidence>
<evidence type="ECO:0000256" key="12">
    <source>
        <dbReference type="ARBA" id="ARBA00023306"/>
    </source>
</evidence>
<comment type="catalytic activity">
    <reaction evidence="20">
        <text>[GlcNAc-(1-&gt;4)-Mur2Ac(oyl-L-Ala-gamma-D-Glu-L-Lys-D-Ala-D-Ala)](n)-di-trans,octa-cis-undecaprenyl diphosphate + beta-D-GlcNAc-(1-&gt;4)-Mur2Ac(oyl-L-Ala-gamma-D-Glu-L-Lys-D-Ala-D-Ala)-di-trans,octa-cis-undecaprenyl diphosphate = [GlcNAc-(1-&gt;4)-Mur2Ac(oyl-L-Ala-gamma-D-Glu-L-Lys-D-Ala-D-Ala)](n+1)-di-trans,octa-cis-undecaprenyl diphosphate + di-trans,octa-cis-undecaprenyl diphosphate + H(+)</text>
        <dbReference type="Rhea" id="RHEA:23708"/>
        <dbReference type="Rhea" id="RHEA-COMP:9602"/>
        <dbReference type="Rhea" id="RHEA-COMP:9603"/>
        <dbReference type="ChEBI" id="CHEBI:15378"/>
        <dbReference type="ChEBI" id="CHEBI:58405"/>
        <dbReference type="ChEBI" id="CHEBI:60033"/>
        <dbReference type="ChEBI" id="CHEBI:78435"/>
        <dbReference type="EC" id="2.4.99.28"/>
    </reaction>
</comment>
<keyword evidence="8" id="KW-0133">Cell shape</keyword>
<evidence type="ECO:0000256" key="3">
    <source>
        <dbReference type="ARBA" id="ARBA00022475"/>
    </source>
</evidence>
<feature type="transmembrane region" description="Helical" evidence="22">
    <location>
        <begin position="79"/>
        <end position="97"/>
    </location>
</feature>
<dbReference type="Proteomes" id="UP001597120">
    <property type="component" value="Unassembled WGS sequence"/>
</dbReference>
<dbReference type="Pfam" id="PF01098">
    <property type="entry name" value="FTSW_RODA_SPOVE"/>
    <property type="match status" value="1"/>
</dbReference>
<keyword evidence="4" id="KW-0132">Cell division</keyword>
<evidence type="ECO:0000256" key="20">
    <source>
        <dbReference type="ARBA" id="ARBA00049902"/>
    </source>
</evidence>
<evidence type="ECO:0000256" key="7">
    <source>
        <dbReference type="ARBA" id="ARBA00022692"/>
    </source>
</evidence>
<evidence type="ECO:0000313" key="23">
    <source>
        <dbReference type="EMBL" id="MFD0867633.1"/>
    </source>
</evidence>
<evidence type="ECO:0000256" key="11">
    <source>
        <dbReference type="ARBA" id="ARBA00023136"/>
    </source>
</evidence>
<dbReference type="PANTHER" id="PTHR30474">
    <property type="entry name" value="CELL CYCLE PROTEIN"/>
    <property type="match status" value="1"/>
</dbReference>
<feature type="transmembrane region" description="Helical" evidence="22">
    <location>
        <begin position="117"/>
        <end position="133"/>
    </location>
</feature>
<keyword evidence="13" id="KW-0961">Cell wall biogenesis/degradation</keyword>
<keyword evidence="12" id="KW-0131">Cell cycle</keyword>
<dbReference type="NCBIfam" id="TIGR02614">
    <property type="entry name" value="ftsW"/>
    <property type="match status" value="1"/>
</dbReference>
<evidence type="ECO:0000256" key="2">
    <source>
        <dbReference type="ARBA" id="ARBA00004752"/>
    </source>
</evidence>
<dbReference type="PANTHER" id="PTHR30474:SF2">
    <property type="entry name" value="PEPTIDOGLYCAN GLYCOSYLTRANSFERASE FTSW-RELATED"/>
    <property type="match status" value="1"/>
</dbReference>
<feature type="transmembrane region" description="Helical" evidence="22">
    <location>
        <begin position="145"/>
        <end position="161"/>
    </location>
</feature>
<keyword evidence="24" id="KW-1185">Reference proteome</keyword>
<organism evidence="23 24">
    <name type="scientific">Paenibacillus residui</name>
    <dbReference type="NCBI Taxonomy" id="629724"/>
    <lineage>
        <taxon>Bacteria</taxon>
        <taxon>Bacillati</taxon>
        <taxon>Bacillota</taxon>
        <taxon>Bacilli</taxon>
        <taxon>Bacillales</taxon>
        <taxon>Paenibacillaceae</taxon>
        <taxon>Paenibacillus</taxon>
    </lineage>
</organism>
<dbReference type="EC" id="2.4.99.28" evidence="19"/>
<feature type="transmembrane region" description="Helical" evidence="22">
    <location>
        <begin position="274"/>
        <end position="300"/>
    </location>
</feature>
<evidence type="ECO:0000256" key="8">
    <source>
        <dbReference type="ARBA" id="ARBA00022960"/>
    </source>
</evidence>
<dbReference type="RefSeq" id="WP_379285407.1">
    <property type="nucleotide sequence ID" value="NZ_JBHTIU010000001.1"/>
</dbReference>
<evidence type="ECO:0000256" key="5">
    <source>
        <dbReference type="ARBA" id="ARBA00022676"/>
    </source>
</evidence>
<evidence type="ECO:0000256" key="19">
    <source>
        <dbReference type="ARBA" id="ARBA00044770"/>
    </source>
</evidence>
<gene>
    <name evidence="23" type="primary">ftsW</name>
    <name evidence="23" type="ORF">ACFQ03_00545</name>
</gene>
<comment type="subcellular location">
    <subcellularLocation>
        <location evidence="1">Cell membrane</location>
        <topology evidence="1">Multi-pass membrane protein</topology>
    </subcellularLocation>
</comment>